<gene>
    <name evidence="2" type="ORF">PQ456_04005</name>
</gene>
<dbReference type="KEGG" id="pka:PQ456_04005"/>
<keyword evidence="1" id="KW-0812">Transmembrane</keyword>
<name>A0AAX3M3K5_9BACL</name>
<evidence type="ECO:0000313" key="3">
    <source>
        <dbReference type="Proteomes" id="UP001220509"/>
    </source>
</evidence>
<reference evidence="2 3" key="1">
    <citation type="submission" date="2023-02" db="EMBL/GenBank/DDBJ databases">
        <title>Genome sequence of Paenibacillus kyungheensis KACC 18744.</title>
        <authorList>
            <person name="Kim S."/>
            <person name="Heo J."/>
            <person name="Kwon S.-W."/>
        </authorList>
    </citation>
    <scope>NUCLEOTIDE SEQUENCE [LARGE SCALE GENOMIC DNA]</scope>
    <source>
        <strain evidence="2 3">KACC 18744</strain>
    </source>
</reference>
<feature type="transmembrane region" description="Helical" evidence="1">
    <location>
        <begin position="7"/>
        <end position="28"/>
    </location>
</feature>
<dbReference type="EMBL" id="CP117416">
    <property type="protein sequence ID" value="WCT56695.1"/>
    <property type="molecule type" value="Genomic_DNA"/>
</dbReference>
<evidence type="ECO:0000313" key="2">
    <source>
        <dbReference type="EMBL" id="WCT56695.1"/>
    </source>
</evidence>
<proteinExistence type="predicted"/>
<feature type="transmembrane region" description="Helical" evidence="1">
    <location>
        <begin position="40"/>
        <end position="64"/>
    </location>
</feature>
<keyword evidence="1" id="KW-0472">Membrane</keyword>
<feature type="transmembrane region" description="Helical" evidence="1">
    <location>
        <begin position="71"/>
        <end position="91"/>
    </location>
</feature>
<dbReference type="RefSeq" id="WP_273614967.1">
    <property type="nucleotide sequence ID" value="NZ_CP117416.1"/>
</dbReference>
<keyword evidence="3" id="KW-1185">Reference proteome</keyword>
<evidence type="ECO:0000256" key="1">
    <source>
        <dbReference type="SAM" id="Phobius"/>
    </source>
</evidence>
<keyword evidence="1" id="KW-1133">Transmembrane helix</keyword>
<organism evidence="2 3">
    <name type="scientific">Paenibacillus kyungheensis</name>
    <dbReference type="NCBI Taxonomy" id="1452732"/>
    <lineage>
        <taxon>Bacteria</taxon>
        <taxon>Bacillati</taxon>
        <taxon>Bacillota</taxon>
        <taxon>Bacilli</taxon>
        <taxon>Bacillales</taxon>
        <taxon>Paenibacillaceae</taxon>
        <taxon>Paenibacillus</taxon>
    </lineage>
</organism>
<dbReference type="AlphaFoldDB" id="A0AAX3M3K5"/>
<accession>A0AAX3M3K5</accession>
<protein>
    <recommendedName>
        <fullName evidence="4">YesK-like protein</fullName>
    </recommendedName>
</protein>
<dbReference type="Proteomes" id="UP001220509">
    <property type="component" value="Chromosome"/>
</dbReference>
<evidence type="ECO:0008006" key="4">
    <source>
        <dbReference type="Google" id="ProtNLM"/>
    </source>
</evidence>
<sequence>MMKWFKGIWAVVAIINIVCFVAMILIHTDHFQHILFLDGVFSAFFVGIPSLGLLIMSIGGIFLNKEGASGLSGYIIGSIIMILLLLLSKAYF</sequence>